<dbReference type="AlphaFoldDB" id="A0A2I1GAH3"/>
<evidence type="ECO:0000313" key="3">
    <source>
        <dbReference type="EMBL" id="PKY43635.1"/>
    </source>
</evidence>
<evidence type="ECO:0000256" key="2">
    <source>
        <dbReference type="SAM" id="Phobius"/>
    </source>
</evidence>
<keyword evidence="4" id="KW-1185">Reference proteome</keyword>
<feature type="transmembrane region" description="Helical" evidence="2">
    <location>
        <begin position="557"/>
        <end position="578"/>
    </location>
</feature>
<reference evidence="3 4" key="1">
    <citation type="submission" date="2015-10" db="EMBL/GenBank/DDBJ databases">
        <title>Genome analyses suggest a sexual origin of heterokaryosis in a supposedly ancient asexual fungus.</title>
        <authorList>
            <person name="Ropars J."/>
            <person name="Sedzielewska K."/>
            <person name="Noel J."/>
            <person name="Charron P."/>
            <person name="Farinelli L."/>
            <person name="Marton T."/>
            <person name="Kruger M."/>
            <person name="Pelin A."/>
            <person name="Brachmann A."/>
            <person name="Corradi N."/>
        </authorList>
    </citation>
    <scope>NUCLEOTIDE SEQUENCE [LARGE SCALE GENOMIC DNA]</scope>
    <source>
        <strain evidence="3 4">A4</strain>
    </source>
</reference>
<feature type="region of interest" description="Disordered" evidence="1">
    <location>
        <begin position="50"/>
        <end position="122"/>
    </location>
</feature>
<accession>A0A2I1GAH3</accession>
<feature type="region of interest" description="Disordered" evidence="1">
    <location>
        <begin position="161"/>
        <end position="233"/>
    </location>
</feature>
<dbReference type="VEuPathDB" id="FungiDB:FUN_010528"/>
<feature type="compositionally biased region" description="Low complexity" evidence="1">
    <location>
        <begin position="214"/>
        <end position="232"/>
    </location>
</feature>
<name>A0A2I1GAH3_9GLOM</name>
<keyword evidence="2" id="KW-0472">Membrane</keyword>
<dbReference type="OrthoDB" id="2555519at2759"/>
<gene>
    <name evidence="3" type="ORF">RhiirA4_442673</name>
</gene>
<feature type="region of interest" description="Disordered" evidence="1">
    <location>
        <begin position="1"/>
        <end position="31"/>
    </location>
</feature>
<organism evidence="3 4">
    <name type="scientific">Rhizophagus irregularis</name>
    <dbReference type="NCBI Taxonomy" id="588596"/>
    <lineage>
        <taxon>Eukaryota</taxon>
        <taxon>Fungi</taxon>
        <taxon>Fungi incertae sedis</taxon>
        <taxon>Mucoromycota</taxon>
        <taxon>Glomeromycotina</taxon>
        <taxon>Glomeromycetes</taxon>
        <taxon>Glomerales</taxon>
        <taxon>Glomeraceae</taxon>
        <taxon>Rhizophagus</taxon>
    </lineage>
</organism>
<feature type="compositionally biased region" description="Acidic residues" evidence="1">
    <location>
        <begin position="66"/>
        <end position="85"/>
    </location>
</feature>
<keyword evidence="2" id="KW-1133">Transmembrane helix</keyword>
<evidence type="ECO:0000313" key="4">
    <source>
        <dbReference type="Proteomes" id="UP000234323"/>
    </source>
</evidence>
<keyword evidence="2" id="KW-0812">Transmembrane</keyword>
<evidence type="ECO:0000256" key="1">
    <source>
        <dbReference type="SAM" id="MobiDB-lite"/>
    </source>
</evidence>
<sequence>MAFNVFGKNSGNKDSLPATNPQQSTKPSSILGAAGFAFKTNSPGIKSFSTEKIFHNSRPLNSAIDEGSDSSEDEDDETTGSDSDDSVTRVEPVKPKSNIQNKNNKFVNNVNDNRGDKAPSVINKKPHATNIISDFSNFEFHSKLRALGGRAGNENFSQSEISFGNKKSKSNNLNSSKSDFVSGTTANLQKKKVNNMMTTEEQSYNRSDIRSDVSWGSDPGQQQQSSPQVKSPTVKVNPNFIIEGQGFTPKLSSYINNNAPSYHHTNTNEWNTKSSKSLDSRSEIMYGGRDKDKVISSRHINPVIRNPRFNSSPGIPKTMSDVTYQPKELRTEASNYDNPGYPSYGGNLYQRKPTVQVSARIPYSIDESTSYSGARVINQQQQHKPKVFVEPQRKVSSFAQLNKEDEDNLVQNEEEKDEEQDEEQDEEIEELINMTDDENIQRKLLELHLSNKELLTLNKSLEEQISEQSSELENLSSFESLIKAQKEQLEHINSLENIIKDLTTKLSEQETQIKTIKDDDNEENKKTKATLFYDPRNLPLHTLPRIIFDRVYDDLSILYLVIKSLLYTFYIFPILIFFRVTKKVYEKSKIKFMEITAE</sequence>
<feature type="compositionally biased region" description="Polar residues" evidence="1">
    <location>
        <begin position="195"/>
        <end position="206"/>
    </location>
</feature>
<proteinExistence type="predicted"/>
<feature type="region of interest" description="Disordered" evidence="1">
    <location>
        <begin position="398"/>
        <end position="426"/>
    </location>
</feature>
<dbReference type="VEuPathDB" id="FungiDB:RhiirFUN_015816"/>
<dbReference type="EMBL" id="LLXI01000266">
    <property type="protein sequence ID" value="PKY43635.1"/>
    <property type="molecule type" value="Genomic_DNA"/>
</dbReference>
<feature type="compositionally biased region" description="Polar residues" evidence="1">
    <location>
        <begin position="179"/>
        <end position="188"/>
    </location>
</feature>
<dbReference type="VEuPathDB" id="FungiDB:RhiirA1_439956"/>
<feature type="compositionally biased region" description="Polar residues" evidence="1">
    <location>
        <begin position="7"/>
        <end position="28"/>
    </location>
</feature>
<feature type="compositionally biased region" description="Low complexity" evidence="1">
    <location>
        <begin position="98"/>
        <end position="112"/>
    </location>
</feature>
<comment type="caution">
    <text evidence="3">The sequence shown here is derived from an EMBL/GenBank/DDBJ whole genome shotgun (WGS) entry which is preliminary data.</text>
</comment>
<dbReference type="Proteomes" id="UP000234323">
    <property type="component" value="Unassembled WGS sequence"/>
</dbReference>
<protein>
    <submittedName>
        <fullName evidence="3">Uncharacterized protein</fullName>
    </submittedName>
</protein>
<feature type="compositionally biased region" description="Acidic residues" evidence="1">
    <location>
        <begin position="404"/>
        <end position="426"/>
    </location>
</feature>